<proteinExistence type="predicted"/>
<keyword evidence="1" id="KW-0812">Transmembrane</keyword>
<keyword evidence="1" id="KW-0472">Membrane</keyword>
<dbReference type="InterPro" id="IPR029058">
    <property type="entry name" value="AB_hydrolase_fold"/>
</dbReference>
<evidence type="ECO:0000259" key="2">
    <source>
        <dbReference type="Pfam" id="PF20434"/>
    </source>
</evidence>
<name>A0A4R4EE58_9BACL</name>
<dbReference type="AlphaFoldDB" id="A0A4R4EE58"/>
<dbReference type="Pfam" id="PF20434">
    <property type="entry name" value="BD-FAE"/>
    <property type="match status" value="1"/>
</dbReference>
<gene>
    <name evidence="3" type="ORF">E0485_08480</name>
</gene>
<keyword evidence="1" id="KW-1133">Transmembrane helix</keyword>
<dbReference type="EMBL" id="SKFG01000006">
    <property type="protein sequence ID" value="TCZ78304.1"/>
    <property type="molecule type" value="Genomic_DNA"/>
</dbReference>
<organism evidence="3 4">
    <name type="scientific">Paenibacillus albiflavus</name>
    <dbReference type="NCBI Taxonomy" id="2545760"/>
    <lineage>
        <taxon>Bacteria</taxon>
        <taxon>Bacillati</taxon>
        <taxon>Bacillota</taxon>
        <taxon>Bacilli</taxon>
        <taxon>Bacillales</taxon>
        <taxon>Paenibacillaceae</taxon>
        <taxon>Paenibacillus</taxon>
    </lineage>
</organism>
<dbReference type="SUPFAM" id="SSF53474">
    <property type="entry name" value="alpha/beta-Hydrolases"/>
    <property type="match status" value="1"/>
</dbReference>
<dbReference type="InterPro" id="IPR049492">
    <property type="entry name" value="BD-FAE-like_dom"/>
</dbReference>
<dbReference type="OrthoDB" id="179999at2"/>
<comment type="caution">
    <text evidence="3">The sequence shown here is derived from an EMBL/GenBank/DDBJ whole genome shotgun (WGS) entry which is preliminary data.</text>
</comment>
<reference evidence="3 4" key="1">
    <citation type="submission" date="2019-03" db="EMBL/GenBank/DDBJ databases">
        <authorList>
            <person name="Kim M.K.M."/>
        </authorList>
    </citation>
    <scope>NUCLEOTIDE SEQUENCE [LARGE SCALE GENOMIC DNA]</scope>
    <source>
        <strain evidence="3 4">18JY21-1</strain>
    </source>
</reference>
<dbReference type="Proteomes" id="UP000295418">
    <property type="component" value="Unassembled WGS sequence"/>
</dbReference>
<sequence>MVQQKQLTSWRPRGFYQWLLTILAVIAFLVIGYMTYYIWNPSGLPNIMSGPADMTEFYNNDPSPDYVQSVMETYIGGTPSQFPDRYTILSPISYIQENTPPTITLLGASDRIVPEEQAEILNGKLKENNIPHEFYLLPKADHIFDLVPDNLSTQFAYEKVKAFLQKYN</sequence>
<evidence type="ECO:0000256" key="1">
    <source>
        <dbReference type="SAM" id="Phobius"/>
    </source>
</evidence>
<dbReference type="Gene3D" id="3.40.50.1820">
    <property type="entry name" value="alpha/beta hydrolase"/>
    <property type="match status" value="1"/>
</dbReference>
<accession>A0A4R4EE58</accession>
<evidence type="ECO:0000313" key="4">
    <source>
        <dbReference type="Proteomes" id="UP000295418"/>
    </source>
</evidence>
<feature type="transmembrane region" description="Helical" evidence="1">
    <location>
        <begin position="15"/>
        <end position="39"/>
    </location>
</feature>
<evidence type="ECO:0000313" key="3">
    <source>
        <dbReference type="EMBL" id="TCZ78304.1"/>
    </source>
</evidence>
<protein>
    <recommendedName>
        <fullName evidence="2">BD-FAE-like domain-containing protein</fullName>
    </recommendedName>
</protein>
<keyword evidence="4" id="KW-1185">Reference proteome</keyword>
<feature type="domain" description="BD-FAE-like" evidence="2">
    <location>
        <begin position="49"/>
        <end position="125"/>
    </location>
</feature>